<dbReference type="Gene3D" id="1.10.630.10">
    <property type="entry name" value="Cytochrome P450"/>
    <property type="match status" value="1"/>
</dbReference>
<gene>
    <name evidence="16" type="ORF">ALC62_10513</name>
</gene>
<reference evidence="16 17" key="1">
    <citation type="submission" date="2016-03" db="EMBL/GenBank/DDBJ databases">
        <title>Cyphomyrmex costatus WGS genome.</title>
        <authorList>
            <person name="Nygaard S."/>
            <person name="Hu H."/>
            <person name="Boomsma J."/>
            <person name="Zhang G."/>
        </authorList>
    </citation>
    <scope>NUCLEOTIDE SEQUENCE [LARGE SCALE GENOMIC DNA]</scope>
    <source>
        <strain evidence="16">MS0001</strain>
        <tissue evidence="16">Whole body</tissue>
    </source>
</reference>
<dbReference type="InterPro" id="IPR017972">
    <property type="entry name" value="Cyt_P450_CS"/>
</dbReference>
<dbReference type="Pfam" id="PF00067">
    <property type="entry name" value="p450"/>
    <property type="match status" value="1"/>
</dbReference>
<dbReference type="Proteomes" id="UP000078542">
    <property type="component" value="Unassembled WGS sequence"/>
</dbReference>
<evidence type="ECO:0000256" key="11">
    <source>
        <dbReference type="ARBA" id="ARBA00023004"/>
    </source>
</evidence>
<evidence type="ECO:0000313" key="17">
    <source>
        <dbReference type="Proteomes" id="UP000078542"/>
    </source>
</evidence>
<dbReference type="GO" id="GO:0020037">
    <property type="term" value="F:heme binding"/>
    <property type="evidence" value="ECO:0007669"/>
    <property type="project" value="InterPro"/>
</dbReference>
<dbReference type="PROSITE" id="PS00086">
    <property type="entry name" value="CYTOCHROME_P450"/>
    <property type="match status" value="1"/>
</dbReference>
<dbReference type="EMBL" id="KQ977935">
    <property type="protein sequence ID" value="KYM98546.1"/>
    <property type="molecule type" value="Genomic_DNA"/>
</dbReference>
<evidence type="ECO:0000256" key="12">
    <source>
        <dbReference type="ARBA" id="ARBA00023033"/>
    </source>
</evidence>
<evidence type="ECO:0000256" key="4">
    <source>
        <dbReference type="ARBA" id="ARBA00004406"/>
    </source>
</evidence>
<evidence type="ECO:0000256" key="5">
    <source>
        <dbReference type="ARBA" id="ARBA00010617"/>
    </source>
</evidence>
<keyword evidence="7 14" id="KW-0479">Metal-binding</keyword>
<dbReference type="STRING" id="456900.A0A195CE86"/>
<dbReference type="GO" id="GO:0005789">
    <property type="term" value="C:endoplasmic reticulum membrane"/>
    <property type="evidence" value="ECO:0007669"/>
    <property type="project" value="UniProtKB-SubCell"/>
</dbReference>
<evidence type="ECO:0000256" key="15">
    <source>
        <dbReference type="RuleBase" id="RU000461"/>
    </source>
</evidence>
<evidence type="ECO:0000313" key="16">
    <source>
        <dbReference type="EMBL" id="KYM98546.1"/>
    </source>
</evidence>
<evidence type="ECO:0000256" key="9">
    <source>
        <dbReference type="ARBA" id="ARBA00022848"/>
    </source>
</evidence>
<dbReference type="PANTHER" id="PTHR24291">
    <property type="entry name" value="CYTOCHROME P450 FAMILY 4"/>
    <property type="match status" value="1"/>
</dbReference>
<evidence type="ECO:0000256" key="2">
    <source>
        <dbReference type="ARBA" id="ARBA00003690"/>
    </source>
</evidence>
<dbReference type="InterPro" id="IPR036396">
    <property type="entry name" value="Cyt_P450_sf"/>
</dbReference>
<keyword evidence="10 15" id="KW-0560">Oxidoreductase</keyword>
<feature type="binding site" description="axial binding residue" evidence="14">
    <location>
        <position position="293"/>
    </location>
    <ligand>
        <name>heme</name>
        <dbReference type="ChEBI" id="CHEBI:30413"/>
    </ligand>
    <ligandPart>
        <name>Fe</name>
        <dbReference type="ChEBI" id="CHEBI:18248"/>
    </ligandPart>
</feature>
<evidence type="ECO:0000256" key="13">
    <source>
        <dbReference type="ARBA" id="ARBA00023136"/>
    </source>
</evidence>
<keyword evidence="13" id="KW-0472">Membrane</keyword>
<dbReference type="AlphaFoldDB" id="A0A195CE86"/>
<dbReference type="PRINTS" id="PR00385">
    <property type="entry name" value="P450"/>
</dbReference>
<dbReference type="InterPro" id="IPR050196">
    <property type="entry name" value="Cytochrome_P450_Monoox"/>
</dbReference>
<comment type="function">
    <text evidence="2">May be involved in the metabolism of insect hormones and in the breakdown of synthetic insecticides.</text>
</comment>
<dbReference type="GO" id="GO:0004497">
    <property type="term" value="F:monooxygenase activity"/>
    <property type="evidence" value="ECO:0007669"/>
    <property type="project" value="UniProtKB-KW"/>
</dbReference>
<evidence type="ECO:0000256" key="8">
    <source>
        <dbReference type="ARBA" id="ARBA00022824"/>
    </source>
</evidence>
<sequence>SIWTENRKNMSPTFSTITLKESFNVFVRESLVLIDDLEKIALNGNEFICYDYLYRCTINIACDIWRYRFRNIYIMPDVIFNLTSSGNKQRECLNILHSLIEKMIQQRTNELSTMSTNGDISHKRFVDILMGLFRDNKFTQKEVMDNIVTMMGAAMDTTATTLNFVIIMLANFSEIQEKAYKELLEIYGTETPKFAPVKYEDLQHMHYLDCVIKETLRLFPSIPLIGRELTEDLKIGEFVLPKGANVLIPIIRMHRNKKYWSNPLMFDPDRFLSEKTNCLPYYFMPFSDGLRNCIGAKYAMMSIKVILATLIRMFVFKLNQSIEIDKIKLDSDIVLSTVEPLKIKIKKRNLLP</sequence>
<dbReference type="PRINTS" id="PR00463">
    <property type="entry name" value="EP450I"/>
</dbReference>
<dbReference type="InterPro" id="IPR001128">
    <property type="entry name" value="Cyt_P450"/>
</dbReference>
<evidence type="ECO:0000256" key="3">
    <source>
        <dbReference type="ARBA" id="ARBA00004174"/>
    </source>
</evidence>
<dbReference type="PANTHER" id="PTHR24291:SF189">
    <property type="entry name" value="CYTOCHROME P450 4C3-RELATED"/>
    <property type="match status" value="1"/>
</dbReference>
<protein>
    <submittedName>
        <fullName evidence="16">Cytochrome P450 4V3</fullName>
    </submittedName>
</protein>
<keyword evidence="8" id="KW-0256">Endoplasmic reticulum</keyword>
<comment type="similarity">
    <text evidence="5 15">Belongs to the cytochrome P450 family.</text>
</comment>
<dbReference type="GO" id="GO:0005506">
    <property type="term" value="F:iron ion binding"/>
    <property type="evidence" value="ECO:0007669"/>
    <property type="project" value="InterPro"/>
</dbReference>
<feature type="non-terminal residue" evidence="16">
    <location>
        <position position="1"/>
    </location>
</feature>
<keyword evidence="9" id="KW-0492">Microsome</keyword>
<evidence type="ECO:0000256" key="6">
    <source>
        <dbReference type="ARBA" id="ARBA00022617"/>
    </source>
</evidence>
<dbReference type="GO" id="GO:0016705">
    <property type="term" value="F:oxidoreductase activity, acting on paired donors, with incorporation or reduction of molecular oxygen"/>
    <property type="evidence" value="ECO:0007669"/>
    <property type="project" value="InterPro"/>
</dbReference>
<keyword evidence="11 14" id="KW-0408">Iron</keyword>
<accession>A0A195CE86</accession>
<evidence type="ECO:0000256" key="7">
    <source>
        <dbReference type="ARBA" id="ARBA00022723"/>
    </source>
</evidence>
<evidence type="ECO:0000256" key="14">
    <source>
        <dbReference type="PIRSR" id="PIRSR602401-1"/>
    </source>
</evidence>
<dbReference type="InterPro" id="IPR002401">
    <property type="entry name" value="Cyt_P450_E_grp-I"/>
</dbReference>
<keyword evidence="17" id="KW-1185">Reference proteome</keyword>
<evidence type="ECO:0000256" key="1">
    <source>
        <dbReference type="ARBA" id="ARBA00001971"/>
    </source>
</evidence>
<name>A0A195CE86_9HYME</name>
<comment type="subcellular location">
    <subcellularLocation>
        <location evidence="4">Endoplasmic reticulum membrane</location>
        <topology evidence="4">Peripheral membrane protein</topology>
    </subcellularLocation>
    <subcellularLocation>
        <location evidence="3">Microsome membrane</location>
        <topology evidence="3">Peripheral membrane protein</topology>
    </subcellularLocation>
</comment>
<keyword evidence="6 14" id="KW-0349">Heme</keyword>
<evidence type="ECO:0000256" key="10">
    <source>
        <dbReference type="ARBA" id="ARBA00023002"/>
    </source>
</evidence>
<comment type="cofactor">
    <cofactor evidence="1 14">
        <name>heme</name>
        <dbReference type="ChEBI" id="CHEBI:30413"/>
    </cofactor>
</comment>
<organism evidence="16 17">
    <name type="scientific">Cyphomyrmex costatus</name>
    <dbReference type="NCBI Taxonomy" id="456900"/>
    <lineage>
        <taxon>Eukaryota</taxon>
        <taxon>Metazoa</taxon>
        <taxon>Ecdysozoa</taxon>
        <taxon>Arthropoda</taxon>
        <taxon>Hexapoda</taxon>
        <taxon>Insecta</taxon>
        <taxon>Pterygota</taxon>
        <taxon>Neoptera</taxon>
        <taxon>Endopterygota</taxon>
        <taxon>Hymenoptera</taxon>
        <taxon>Apocrita</taxon>
        <taxon>Aculeata</taxon>
        <taxon>Formicoidea</taxon>
        <taxon>Formicidae</taxon>
        <taxon>Myrmicinae</taxon>
        <taxon>Cyphomyrmex</taxon>
    </lineage>
</organism>
<proteinExistence type="inferred from homology"/>
<keyword evidence="12 15" id="KW-0503">Monooxygenase</keyword>
<dbReference type="SUPFAM" id="SSF48264">
    <property type="entry name" value="Cytochrome P450"/>
    <property type="match status" value="1"/>
</dbReference>